<organism evidence="2 3">
    <name type="scientific">Kribbella caucasensis</name>
    <dbReference type="NCBI Taxonomy" id="2512215"/>
    <lineage>
        <taxon>Bacteria</taxon>
        <taxon>Bacillati</taxon>
        <taxon>Actinomycetota</taxon>
        <taxon>Actinomycetes</taxon>
        <taxon>Propionibacteriales</taxon>
        <taxon>Kribbellaceae</taxon>
        <taxon>Kribbella</taxon>
    </lineage>
</organism>
<dbReference type="EMBL" id="SNWQ01000005">
    <property type="protein sequence ID" value="TDO49917.1"/>
    <property type="molecule type" value="Genomic_DNA"/>
</dbReference>
<evidence type="ECO:0000313" key="2">
    <source>
        <dbReference type="EMBL" id="TDO49917.1"/>
    </source>
</evidence>
<name>A0A4R6KHF7_9ACTN</name>
<dbReference type="InterPro" id="IPR040719">
    <property type="entry name" value="DUF5597"/>
</dbReference>
<gene>
    <name evidence="2" type="ORF">EV643_105146</name>
</gene>
<protein>
    <recommendedName>
        <fullName evidence="1">DUF5597 domain-containing protein</fullName>
    </recommendedName>
</protein>
<sequence length="533" mass="56994">MPTIDRSSGPARLIVDGSPYHVRGVELHNSSSSSSAAFRNGLATAAAVHANTVLASVTWEGLQPEANRFDFTSVERLILDARAAGTRLVLLWFGAWKNGTSSYAPAWVKRDWRRFARCVLEDGSISDTLTPFGDTDLDRDAFVALVRFVEEFDADDRTVLMIQIENEVGLLGSSRDHSTPASVAFEQPIPPSLRGPLGARAGFSTGIPHLRWTDVEDDPLGRDEAFMAWGYAAHVQKLAAAARAHSSLPLFVNAWLDSDIDLNIPGFTVAGGQLPGMYPSGGPLPRVADVWTTVATDVDLFAPDVYFGDTEAIYASFSAMSGGLFIPEQRSGEDGVGAAFLAFGEYQAIGVSPFGVDSRSETEVAALADAYRILEGVAEMMTAADGTRVPTRGFHLTDDRTAVTFDFGDVRIDVNRASGFGVDDAGSHGYGIILDLGDDTFAIAGRGFHAVIDGADPAVRVCIEQVVELEPGRATARVLNGDETGSGSRVIHPPRERVVSQFPIAAGHAHTGLSTVRVYRIPRTVTRAGWGLG</sequence>
<dbReference type="Gene3D" id="2.60.220.20">
    <property type="entry name" value="putative beta-Galactosidase from caulobacter crescentus"/>
    <property type="match status" value="1"/>
</dbReference>
<dbReference type="AlphaFoldDB" id="A0A4R6KHF7"/>
<dbReference type="RefSeq" id="WP_133800194.1">
    <property type="nucleotide sequence ID" value="NZ_SNWQ01000005.1"/>
</dbReference>
<comment type="caution">
    <text evidence="2">The sequence shown here is derived from an EMBL/GenBank/DDBJ whole genome shotgun (WGS) entry which is preliminary data.</text>
</comment>
<dbReference type="Proteomes" id="UP000295388">
    <property type="component" value="Unassembled WGS sequence"/>
</dbReference>
<reference evidence="2 3" key="1">
    <citation type="submission" date="2019-03" db="EMBL/GenBank/DDBJ databases">
        <title>Genomic Encyclopedia of Type Strains, Phase III (KMG-III): the genomes of soil and plant-associated and newly described type strains.</title>
        <authorList>
            <person name="Whitman W."/>
        </authorList>
    </citation>
    <scope>NUCLEOTIDE SEQUENCE [LARGE SCALE GENOMIC DNA]</scope>
    <source>
        <strain evidence="2 3">VKM Ac-2527</strain>
    </source>
</reference>
<dbReference type="Gene3D" id="3.20.20.80">
    <property type="entry name" value="Glycosidases"/>
    <property type="match status" value="1"/>
</dbReference>
<dbReference type="Pfam" id="PF18120">
    <property type="entry name" value="DUF5597"/>
    <property type="match status" value="1"/>
</dbReference>
<accession>A0A4R6KHF7</accession>
<dbReference type="SUPFAM" id="SSF51445">
    <property type="entry name" value="(Trans)glycosidases"/>
    <property type="match status" value="1"/>
</dbReference>
<keyword evidence="3" id="KW-1185">Reference proteome</keyword>
<feature type="domain" description="DUF5597" evidence="1">
    <location>
        <begin position="367"/>
        <end position="489"/>
    </location>
</feature>
<proteinExistence type="predicted"/>
<dbReference type="OrthoDB" id="9800974at2"/>
<evidence type="ECO:0000313" key="3">
    <source>
        <dbReference type="Proteomes" id="UP000295388"/>
    </source>
</evidence>
<dbReference type="InterPro" id="IPR017853">
    <property type="entry name" value="GH"/>
</dbReference>
<evidence type="ECO:0000259" key="1">
    <source>
        <dbReference type="Pfam" id="PF18120"/>
    </source>
</evidence>